<dbReference type="AlphaFoldDB" id="A0AAE1YLV7"/>
<accession>A0AAE1YLV7</accession>
<protein>
    <submittedName>
        <fullName evidence="2">Uncharacterized protein</fullName>
    </submittedName>
</protein>
<gene>
    <name evidence="2" type="ORF">Salat_1046200</name>
</gene>
<dbReference type="Proteomes" id="UP001293254">
    <property type="component" value="Unassembled WGS sequence"/>
</dbReference>
<reference evidence="2" key="2">
    <citation type="journal article" date="2024" name="Plant">
        <title>Genomic evolution and insights into agronomic trait innovations of Sesamum species.</title>
        <authorList>
            <person name="Miao H."/>
            <person name="Wang L."/>
            <person name="Qu L."/>
            <person name="Liu H."/>
            <person name="Sun Y."/>
            <person name="Le M."/>
            <person name="Wang Q."/>
            <person name="Wei S."/>
            <person name="Zheng Y."/>
            <person name="Lin W."/>
            <person name="Duan Y."/>
            <person name="Cao H."/>
            <person name="Xiong S."/>
            <person name="Wang X."/>
            <person name="Wei L."/>
            <person name="Li C."/>
            <person name="Ma Q."/>
            <person name="Ju M."/>
            <person name="Zhao R."/>
            <person name="Li G."/>
            <person name="Mu C."/>
            <person name="Tian Q."/>
            <person name="Mei H."/>
            <person name="Zhang T."/>
            <person name="Gao T."/>
            <person name="Zhang H."/>
        </authorList>
    </citation>
    <scope>NUCLEOTIDE SEQUENCE</scope>
    <source>
        <strain evidence="2">3651</strain>
    </source>
</reference>
<comment type="caution">
    <text evidence="2">The sequence shown here is derived from an EMBL/GenBank/DDBJ whole genome shotgun (WGS) entry which is preliminary data.</text>
</comment>
<reference evidence="2" key="1">
    <citation type="submission" date="2020-06" db="EMBL/GenBank/DDBJ databases">
        <authorList>
            <person name="Li T."/>
            <person name="Hu X."/>
            <person name="Zhang T."/>
            <person name="Song X."/>
            <person name="Zhang H."/>
            <person name="Dai N."/>
            <person name="Sheng W."/>
            <person name="Hou X."/>
            <person name="Wei L."/>
        </authorList>
    </citation>
    <scope>NUCLEOTIDE SEQUENCE</scope>
    <source>
        <strain evidence="2">3651</strain>
        <tissue evidence="2">Leaf</tissue>
    </source>
</reference>
<evidence type="ECO:0000313" key="2">
    <source>
        <dbReference type="EMBL" id="KAK4432840.1"/>
    </source>
</evidence>
<evidence type="ECO:0000256" key="1">
    <source>
        <dbReference type="SAM" id="MobiDB-lite"/>
    </source>
</evidence>
<organism evidence="2 3">
    <name type="scientific">Sesamum alatum</name>
    <dbReference type="NCBI Taxonomy" id="300844"/>
    <lineage>
        <taxon>Eukaryota</taxon>
        <taxon>Viridiplantae</taxon>
        <taxon>Streptophyta</taxon>
        <taxon>Embryophyta</taxon>
        <taxon>Tracheophyta</taxon>
        <taxon>Spermatophyta</taxon>
        <taxon>Magnoliopsida</taxon>
        <taxon>eudicotyledons</taxon>
        <taxon>Gunneridae</taxon>
        <taxon>Pentapetalae</taxon>
        <taxon>asterids</taxon>
        <taxon>lamiids</taxon>
        <taxon>Lamiales</taxon>
        <taxon>Pedaliaceae</taxon>
        <taxon>Sesamum</taxon>
    </lineage>
</organism>
<keyword evidence="3" id="KW-1185">Reference proteome</keyword>
<proteinExistence type="predicted"/>
<sequence length="105" mass="11381">MSTSDPYSNEARYKISVYNPIRNLMGLKLGYSARPDFLGASRRTCAQMKARVGRSWTSSDDEQEGSVHGPKRSQKVFRRRIGSGANEGGGVGREAVVVGDGCVVV</sequence>
<name>A0AAE1YLV7_9LAMI</name>
<dbReference type="EMBL" id="JACGWO010000003">
    <property type="protein sequence ID" value="KAK4432840.1"/>
    <property type="molecule type" value="Genomic_DNA"/>
</dbReference>
<feature type="compositionally biased region" description="Basic residues" evidence="1">
    <location>
        <begin position="69"/>
        <end position="81"/>
    </location>
</feature>
<evidence type="ECO:0000313" key="3">
    <source>
        <dbReference type="Proteomes" id="UP001293254"/>
    </source>
</evidence>
<feature type="region of interest" description="Disordered" evidence="1">
    <location>
        <begin position="51"/>
        <end position="90"/>
    </location>
</feature>